<reference evidence="1" key="1">
    <citation type="submission" date="2014-09" db="EMBL/GenBank/DDBJ databases">
        <authorList>
            <person name="Magalhaes I.L.F."/>
            <person name="Oliveira U."/>
            <person name="Santos F.R."/>
            <person name="Vidigal T.H.D.A."/>
            <person name="Brescovit A.D."/>
            <person name="Santos A.J."/>
        </authorList>
    </citation>
    <scope>NUCLEOTIDE SEQUENCE</scope>
    <source>
        <tissue evidence="1">Shoot tissue taken approximately 20 cm above the soil surface</tissue>
    </source>
</reference>
<reference evidence="1" key="2">
    <citation type="journal article" date="2015" name="Data Brief">
        <title>Shoot transcriptome of the giant reed, Arundo donax.</title>
        <authorList>
            <person name="Barrero R.A."/>
            <person name="Guerrero F.D."/>
            <person name="Moolhuijzen P."/>
            <person name="Goolsby J.A."/>
            <person name="Tidwell J."/>
            <person name="Bellgard S.E."/>
            <person name="Bellgard M.I."/>
        </authorList>
    </citation>
    <scope>NUCLEOTIDE SEQUENCE</scope>
    <source>
        <tissue evidence="1">Shoot tissue taken approximately 20 cm above the soil surface</tissue>
    </source>
</reference>
<dbReference type="EMBL" id="GBRH01158477">
    <property type="protein sequence ID" value="JAE39419.1"/>
    <property type="molecule type" value="Transcribed_RNA"/>
</dbReference>
<name>A0A0A9HUA3_ARUDO</name>
<organism evidence="1">
    <name type="scientific">Arundo donax</name>
    <name type="common">Giant reed</name>
    <name type="synonym">Donax arundinaceus</name>
    <dbReference type="NCBI Taxonomy" id="35708"/>
    <lineage>
        <taxon>Eukaryota</taxon>
        <taxon>Viridiplantae</taxon>
        <taxon>Streptophyta</taxon>
        <taxon>Embryophyta</taxon>
        <taxon>Tracheophyta</taxon>
        <taxon>Spermatophyta</taxon>
        <taxon>Magnoliopsida</taxon>
        <taxon>Liliopsida</taxon>
        <taxon>Poales</taxon>
        <taxon>Poaceae</taxon>
        <taxon>PACMAD clade</taxon>
        <taxon>Arundinoideae</taxon>
        <taxon>Arundineae</taxon>
        <taxon>Arundo</taxon>
    </lineage>
</organism>
<protein>
    <submittedName>
        <fullName evidence="1">Uncharacterized protein</fullName>
    </submittedName>
</protein>
<proteinExistence type="predicted"/>
<accession>A0A0A9HUA3</accession>
<sequence>MHYTHTENIQVHLPTHDTTQLRTKWWW</sequence>
<dbReference type="AlphaFoldDB" id="A0A0A9HUA3"/>
<evidence type="ECO:0000313" key="1">
    <source>
        <dbReference type="EMBL" id="JAE39419.1"/>
    </source>
</evidence>